<gene>
    <name evidence="1" type="ORF">L202_07423</name>
</gene>
<proteinExistence type="predicted"/>
<protein>
    <submittedName>
        <fullName evidence="1">Uncharacterized protein</fullName>
    </submittedName>
</protein>
<comment type="caution">
    <text evidence="1">The sequence shown here is derived from an EMBL/GenBank/DDBJ whole genome shotgun (WGS) entry which is preliminary data.</text>
</comment>
<evidence type="ECO:0000313" key="2">
    <source>
        <dbReference type="Proteomes" id="UP000094065"/>
    </source>
</evidence>
<name>A0A1E3HC52_9TREE</name>
<dbReference type="AlphaFoldDB" id="A0A1E3HC52"/>
<accession>A0A1E3HC52</accession>
<evidence type="ECO:0000313" key="1">
    <source>
        <dbReference type="EMBL" id="ODN73917.1"/>
    </source>
</evidence>
<dbReference type="OrthoDB" id="2124108at2759"/>
<sequence length="328" mass="36179">MLFCRDSHAVHRIPSAMPTADSSNYTAVAKHDDEAASHTQPEADEADLRVSVKALRIAAAVERSKTEYKPEHAYTERKWLKPEAYSEHPPASKTQVDRQRLEYAASSLYFSDPPDYSGALELVLLKFDSGPKAKPLGGLSRELLDIGLNASIKCGDKDKALLLANSSKSIWKGQFAGVAAIAADAYMSALHYHEAVKPLLMTLAAFGIHYPIISRLSQALQKILEDRAVIRPATSRLHAMVNRAMFHRKASFERPIFREEADPASKSDIASDQPAIDEGIARDPLDIEAVALELEMDAETKAALKACWKRMAKGLEVEMEPDKSVKEL</sequence>
<reference evidence="1 2" key="1">
    <citation type="submission" date="2016-06" db="EMBL/GenBank/DDBJ databases">
        <title>Evolution of pathogenesis and genome organization in the Tremellales.</title>
        <authorList>
            <person name="Cuomo C."/>
            <person name="Litvintseva A."/>
            <person name="Heitman J."/>
            <person name="Chen Y."/>
            <person name="Sun S."/>
            <person name="Springer D."/>
            <person name="Dromer F."/>
            <person name="Young S."/>
            <person name="Zeng Q."/>
            <person name="Chapman S."/>
            <person name="Gujja S."/>
            <person name="Saif S."/>
            <person name="Birren B."/>
        </authorList>
    </citation>
    <scope>NUCLEOTIDE SEQUENCE [LARGE SCALE GENOMIC DNA]</scope>
    <source>
        <strain evidence="1 2">CBS 6039</strain>
    </source>
</reference>
<dbReference type="EMBL" id="AWGJ01000012">
    <property type="protein sequence ID" value="ODN73917.1"/>
    <property type="molecule type" value="Genomic_DNA"/>
</dbReference>
<keyword evidence="2" id="KW-1185">Reference proteome</keyword>
<organism evidence="1 2">
    <name type="scientific">Cryptococcus amylolentus CBS 6039</name>
    <dbReference type="NCBI Taxonomy" id="1295533"/>
    <lineage>
        <taxon>Eukaryota</taxon>
        <taxon>Fungi</taxon>
        <taxon>Dikarya</taxon>
        <taxon>Basidiomycota</taxon>
        <taxon>Agaricomycotina</taxon>
        <taxon>Tremellomycetes</taxon>
        <taxon>Tremellales</taxon>
        <taxon>Cryptococcaceae</taxon>
        <taxon>Cryptococcus</taxon>
    </lineage>
</organism>
<dbReference type="GeneID" id="30158732"/>
<dbReference type="RefSeq" id="XP_018989779.1">
    <property type="nucleotide sequence ID" value="XM_019142136.1"/>
</dbReference>
<dbReference type="Proteomes" id="UP000094065">
    <property type="component" value="Unassembled WGS sequence"/>
</dbReference>